<comment type="caution">
    <text evidence="1">The sequence shown here is derived from an EMBL/GenBank/DDBJ whole genome shotgun (WGS) entry which is preliminary data.</text>
</comment>
<dbReference type="EMBL" id="JBHSGB010000002">
    <property type="protein sequence ID" value="MFC4653935.1"/>
    <property type="molecule type" value="Genomic_DNA"/>
</dbReference>
<dbReference type="RefSeq" id="WP_377331543.1">
    <property type="nucleotide sequence ID" value="NZ_JBHSGB010000002.1"/>
</dbReference>
<evidence type="ECO:0000313" key="1">
    <source>
        <dbReference type="EMBL" id="MFC4653935.1"/>
    </source>
</evidence>
<proteinExistence type="predicted"/>
<gene>
    <name evidence="1" type="ORF">ACFO3I_02730</name>
</gene>
<reference evidence="2" key="1">
    <citation type="journal article" date="2019" name="Int. J. Syst. Evol. Microbiol.">
        <title>The Global Catalogue of Microorganisms (GCM) 10K type strain sequencing project: providing services to taxonomists for standard genome sequencing and annotation.</title>
        <authorList>
            <consortium name="The Broad Institute Genomics Platform"/>
            <consortium name="The Broad Institute Genome Sequencing Center for Infectious Disease"/>
            <person name="Wu L."/>
            <person name="Ma J."/>
        </authorList>
    </citation>
    <scope>NUCLEOTIDE SEQUENCE [LARGE SCALE GENOMIC DNA]</scope>
    <source>
        <strain evidence="2">DT28</strain>
    </source>
</reference>
<keyword evidence="2" id="KW-1185">Reference proteome</keyword>
<protein>
    <submittedName>
        <fullName evidence="1">Uncharacterized protein</fullName>
    </submittedName>
</protein>
<organism evidence="1 2">
    <name type="scientific">Rheinheimera marina</name>
    <dbReference type="NCBI Taxonomy" id="1774958"/>
    <lineage>
        <taxon>Bacteria</taxon>
        <taxon>Pseudomonadati</taxon>
        <taxon>Pseudomonadota</taxon>
        <taxon>Gammaproteobacteria</taxon>
        <taxon>Chromatiales</taxon>
        <taxon>Chromatiaceae</taxon>
        <taxon>Rheinheimera</taxon>
    </lineage>
</organism>
<evidence type="ECO:0000313" key="2">
    <source>
        <dbReference type="Proteomes" id="UP001595962"/>
    </source>
</evidence>
<name>A0ABV9JJJ3_9GAMM</name>
<dbReference type="Proteomes" id="UP001595962">
    <property type="component" value="Unassembled WGS sequence"/>
</dbReference>
<accession>A0ABV9JJJ3</accession>
<sequence length="173" mass="19669">MDSVVAFGPQHFWLGHLLSKVDIQDIEFAVQAEKMHNRFLFPYTRQGEYGFTPLQTVEQQAFCQALAHRGCIPAALLFGYSLSYNYPASSRVLCTISSLEYLLAGLTALLCHHRDVGFNDEFTFLYGNTLLYKICLYVLEQLGSASEQEQRNPVIEFCEWMVGTLDSQLHLDS</sequence>